<protein>
    <recommendedName>
        <fullName evidence="1">Dynein light chain</fullName>
    </recommendedName>
</protein>
<keyword evidence="1" id="KW-0493">Microtubule</keyword>
<dbReference type="InterPro" id="IPR001372">
    <property type="entry name" value="Dynein_light_chain_typ-1/2"/>
</dbReference>
<comment type="similarity">
    <text evidence="1">Belongs to the dynein light chain family.</text>
</comment>
<dbReference type="Proteomes" id="UP000261480">
    <property type="component" value="Unplaced"/>
</dbReference>
<keyword evidence="3" id="KW-1185">Reference proteome</keyword>
<organism evidence="2 3">
    <name type="scientific">Poecilia mexicana</name>
    <dbReference type="NCBI Taxonomy" id="48701"/>
    <lineage>
        <taxon>Eukaryota</taxon>
        <taxon>Metazoa</taxon>
        <taxon>Chordata</taxon>
        <taxon>Craniata</taxon>
        <taxon>Vertebrata</taxon>
        <taxon>Euteleostomi</taxon>
        <taxon>Actinopterygii</taxon>
        <taxon>Neopterygii</taxon>
        <taxon>Teleostei</taxon>
        <taxon>Neoteleostei</taxon>
        <taxon>Acanthomorphata</taxon>
        <taxon>Ovalentaria</taxon>
        <taxon>Atherinomorphae</taxon>
        <taxon>Cyprinodontiformes</taxon>
        <taxon>Poeciliidae</taxon>
        <taxon>Poeciliinae</taxon>
        <taxon>Poecilia</taxon>
    </lineage>
</organism>
<dbReference type="STRING" id="48701.ENSPMEP00000024890"/>
<dbReference type="AlphaFoldDB" id="A0A3B3YCU3"/>
<dbReference type="GO" id="GO:0005874">
    <property type="term" value="C:microtubule"/>
    <property type="evidence" value="ECO:0007669"/>
    <property type="project" value="UniProtKB-KW"/>
</dbReference>
<dbReference type="GO" id="GO:0007017">
    <property type="term" value="P:microtubule-based process"/>
    <property type="evidence" value="ECO:0007669"/>
    <property type="project" value="InterPro"/>
</dbReference>
<accession>A0A3B3YCU3</accession>
<dbReference type="Pfam" id="PF01221">
    <property type="entry name" value="Dynein_light"/>
    <property type="match status" value="1"/>
</dbReference>
<proteinExistence type="inferred from homology"/>
<keyword evidence="1" id="KW-0505">Motor protein</keyword>
<evidence type="ECO:0000313" key="2">
    <source>
        <dbReference type="Ensembl" id="ENSPMEP00000024890.1"/>
    </source>
</evidence>
<reference evidence="2" key="2">
    <citation type="submission" date="2025-09" db="UniProtKB">
        <authorList>
            <consortium name="Ensembl"/>
        </authorList>
    </citation>
    <scope>IDENTIFICATION</scope>
</reference>
<dbReference type="GO" id="GO:0005868">
    <property type="term" value="C:cytoplasmic dynein complex"/>
    <property type="evidence" value="ECO:0007669"/>
    <property type="project" value="TreeGrafter"/>
</dbReference>
<dbReference type="PANTHER" id="PTHR11886">
    <property type="entry name" value="DYNEIN LIGHT CHAIN"/>
    <property type="match status" value="1"/>
</dbReference>
<evidence type="ECO:0000256" key="1">
    <source>
        <dbReference type="RuleBase" id="RU365010"/>
    </source>
</evidence>
<dbReference type="Gene3D" id="3.30.740.10">
    <property type="entry name" value="Protein Inhibitor Of Neuronal Nitric Oxide Synthase"/>
    <property type="match status" value="1"/>
</dbReference>
<dbReference type="GO" id="GO:0045505">
    <property type="term" value="F:dynein intermediate chain binding"/>
    <property type="evidence" value="ECO:0007669"/>
    <property type="project" value="TreeGrafter"/>
</dbReference>
<keyword evidence="1" id="KW-0206">Cytoskeleton</keyword>
<dbReference type="SUPFAM" id="SSF54648">
    <property type="entry name" value="DLC"/>
    <property type="match status" value="1"/>
</dbReference>
<keyword evidence="1" id="KW-0243">Dynein</keyword>
<keyword evidence="1" id="KW-0963">Cytoplasm</keyword>
<dbReference type="InterPro" id="IPR037177">
    <property type="entry name" value="DLC_sf"/>
</dbReference>
<dbReference type="Ensembl" id="ENSPMET00000006452.1">
    <property type="protein sequence ID" value="ENSPMEP00000024890.1"/>
    <property type="gene ID" value="ENSPMEG00000007609.1"/>
</dbReference>
<comment type="subcellular location">
    <subcellularLocation>
        <location evidence="1">Cytoplasm</location>
        <location evidence="1">Cytoskeleton</location>
    </subcellularLocation>
</comment>
<dbReference type="SMART" id="SM01375">
    <property type="entry name" value="Dynein_light"/>
    <property type="match status" value="1"/>
</dbReference>
<name>A0A3B3YCU3_9TELE</name>
<reference evidence="2" key="1">
    <citation type="submission" date="2025-08" db="UniProtKB">
        <authorList>
            <consortium name="Ensembl"/>
        </authorList>
    </citation>
    <scope>IDENTIFICATION</scope>
</reference>
<evidence type="ECO:0000313" key="3">
    <source>
        <dbReference type="Proteomes" id="UP000261480"/>
    </source>
</evidence>
<sequence>MVLYLRRISDSSIKVTDSESLEQHSAEGELCKTNCALQAMEKYNIEKDIKYNPTWHCIIGRNFGSYVMHETKHLIYF</sequence>
<dbReference type="PANTHER" id="PTHR11886:SF35">
    <property type="entry name" value="DYNEIN LIGHT CHAIN"/>
    <property type="match status" value="1"/>
</dbReference>